<keyword evidence="2" id="KW-1185">Reference proteome</keyword>
<sequence>MLFSIHPGIWGAFATLATGITANVVVSTAYQTNKDVTLDFENLSSDIIDGNFDQNDEYKKEQRKLYLMWGTAATWYMKDCLLGKNPDPAKETLCEKHRNFYKGAPETKSTTFSWDDLYGYLQKIRNKKQ</sequence>
<dbReference type="KEGG" id="mhl:MHLP_04395"/>
<evidence type="ECO:0000313" key="2">
    <source>
        <dbReference type="Proteomes" id="UP000006502"/>
    </source>
</evidence>
<dbReference type="EMBL" id="CP003731">
    <property type="protein sequence ID" value="AFO52459.1"/>
    <property type="molecule type" value="Genomic_DNA"/>
</dbReference>
<name>I7CKT5_MYCHA</name>
<protein>
    <submittedName>
        <fullName evidence="1">Uncharacterized protein</fullName>
    </submittedName>
</protein>
<dbReference type="HOGENOM" id="CLU_157200_0_0_14"/>
<accession>I7CKT5</accession>
<proteinExistence type="predicted"/>
<reference evidence="1 2" key="1">
    <citation type="journal article" date="2012" name="J. Bacteriol.">
        <title>Genome Sequence of "Candidatus Mycoplasma haemolamae" Strain Purdue, a Red Blood Cell Pathogen of Alpacas (Vicugna pacos) and Llamas (Lama glama).</title>
        <authorList>
            <person name="Guimaraes A.M."/>
            <person name="Toth B."/>
            <person name="Santos A.P."/>
            <person name="do Nascimento N.C."/>
            <person name="Kritchevsky J.E."/>
            <person name="Messick J.B."/>
        </authorList>
    </citation>
    <scope>NUCLEOTIDE SEQUENCE [LARGE SCALE GENOMIC DNA]</scope>
    <source>
        <strain evidence="1 2">Purdue</strain>
    </source>
</reference>
<organism evidence="1 2">
    <name type="scientific">Mycoplasma haematolamae (strain Purdue)</name>
    <dbReference type="NCBI Taxonomy" id="1212765"/>
    <lineage>
        <taxon>Bacteria</taxon>
        <taxon>Bacillati</taxon>
        <taxon>Mycoplasmatota</taxon>
        <taxon>Mollicutes</taxon>
        <taxon>Mycoplasmataceae</taxon>
        <taxon>Mycoplasma</taxon>
    </lineage>
</organism>
<dbReference type="AlphaFoldDB" id="I7CKT5"/>
<dbReference type="PATRIC" id="fig|1212765.3.peg.1001"/>
<gene>
    <name evidence="1" type="ordered locus">MHLP_04395</name>
</gene>
<dbReference type="Proteomes" id="UP000006502">
    <property type="component" value="Chromosome"/>
</dbReference>
<reference evidence="2" key="2">
    <citation type="submission" date="2012-07" db="EMBL/GenBank/DDBJ databases">
        <title>Complete genome sequence of 'Candidatus Mycoplasma haemolamae'.</title>
        <authorList>
            <person name="Guimaraes A.M.S."/>
            <person name="Toth B."/>
            <person name="Santos A.P."/>
            <person name="Nascimento N.C."/>
            <person name="Sojka J.E."/>
            <person name="Messick J.B."/>
        </authorList>
    </citation>
    <scope>NUCLEOTIDE SEQUENCE [LARGE SCALE GENOMIC DNA]</scope>
    <source>
        <strain evidence="2">Purdue</strain>
    </source>
</reference>
<evidence type="ECO:0000313" key="1">
    <source>
        <dbReference type="EMBL" id="AFO52459.1"/>
    </source>
</evidence>